<sequence>MSKTGIRNFAFGLLVATIILSPPAFFPFDFAASEENPSTDETNSADTSSNTNDGDVERANEAALKAEISSLEEELETAKEDQEQLADELEEQETSENNQHSGDGENSDDETVRLYLGVSSGMTAGEIAAILEESEIIDDRSDFTAYIEDHDMMMDVRSGKYELTNELSIPEIAEMITS</sequence>
<feature type="compositionally biased region" description="Polar residues" evidence="1">
    <location>
        <begin position="35"/>
        <end position="53"/>
    </location>
</feature>
<evidence type="ECO:0000256" key="1">
    <source>
        <dbReference type="SAM" id="MobiDB-lite"/>
    </source>
</evidence>
<feature type="region of interest" description="Disordered" evidence="1">
    <location>
        <begin position="31"/>
        <end position="109"/>
    </location>
</feature>
<evidence type="ECO:0000256" key="2">
    <source>
        <dbReference type="SAM" id="SignalP"/>
    </source>
</evidence>
<dbReference type="RefSeq" id="WP_143057175.1">
    <property type="nucleotide sequence ID" value="NZ_FOGV01000041.1"/>
</dbReference>
<dbReference type="Proteomes" id="UP000199318">
    <property type="component" value="Unassembled WGS sequence"/>
</dbReference>
<evidence type="ECO:0000313" key="3">
    <source>
        <dbReference type="EMBL" id="SES35573.1"/>
    </source>
</evidence>
<name>A0A1H9WQ91_9BACI</name>
<organism evidence="3 4">
    <name type="scientific">Salisediminibacterium halotolerans</name>
    <dbReference type="NCBI Taxonomy" id="517425"/>
    <lineage>
        <taxon>Bacteria</taxon>
        <taxon>Bacillati</taxon>
        <taxon>Bacillota</taxon>
        <taxon>Bacilli</taxon>
        <taxon>Bacillales</taxon>
        <taxon>Bacillaceae</taxon>
        <taxon>Salisediminibacterium</taxon>
    </lineage>
</organism>
<dbReference type="Gene3D" id="3.30.1490.480">
    <property type="entry name" value="Endolytic murein transglycosylase"/>
    <property type="match status" value="1"/>
</dbReference>
<feature type="compositionally biased region" description="Acidic residues" evidence="1">
    <location>
        <begin position="83"/>
        <end position="94"/>
    </location>
</feature>
<comment type="caution">
    <text evidence="3">The sequence shown here is derived from an EMBL/GenBank/DDBJ whole genome shotgun (WGS) entry which is preliminary data.</text>
</comment>
<proteinExistence type="predicted"/>
<evidence type="ECO:0000313" key="4">
    <source>
        <dbReference type="Proteomes" id="UP000199318"/>
    </source>
</evidence>
<dbReference type="STRING" id="1464123.SAMN05444126_1414"/>
<feature type="chain" id="PRO_5011629101" description="YceG-like family protein" evidence="2">
    <location>
        <begin position="32"/>
        <end position="178"/>
    </location>
</feature>
<dbReference type="AlphaFoldDB" id="A0A1H9WQ91"/>
<feature type="signal peptide" evidence="2">
    <location>
        <begin position="1"/>
        <end position="31"/>
    </location>
</feature>
<keyword evidence="2" id="KW-0732">Signal</keyword>
<accession>A0A1H9WQ91</accession>
<dbReference type="EMBL" id="FOGV01000041">
    <property type="protein sequence ID" value="SES35573.1"/>
    <property type="molecule type" value="Genomic_DNA"/>
</dbReference>
<reference evidence="4" key="1">
    <citation type="submission" date="2016-10" db="EMBL/GenBank/DDBJ databases">
        <authorList>
            <person name="de Groot N.N."/>
        </authorList>
    </citation>
    <scope>NUCLEOTIDE SEQUENCE [LARGE SCALE GENOMIC DNA]</scope>
    <source>
        <strain evidence="4">10nlg</strain>
    </source>
</reference>
<protein>
    <recommendedName>
        <fullName evidence="5">YceG-like family protein</fullName>
    </recommendedName>
</protein>
<keyword evidence="4" id="KW-1185">Reference proteome</keyword>
<evidence type="ECO:0008006" key="5">
    <source>
        <dbReference type="Google" id="ProtNLM"/>
    </source>
</evidence>
<gene>
    <name evidence="3" type="ORF">SAMN05444126_1414</name>
</gene>